<dbReference type="FunCoup" id="A0A1S3B152">
    <property type="interactions" value="256"/>
</dbReference>
<evidence type="ECO:0000313" key="9">
    <source>
        <dbReference type="RefSeq" id="XP_008440434.2"/>
    </source>
</evidence>
<dbReference type="GO" id="GO:0003677">
    <property type="term" value="F:DNA binding"/>
    <property type="evidence" value="ECO:0007669"/>
    <property type="project" value="UniProtKB-KW"/>
</dbReference>
<dbReference type="GO" id="GO:0003700">
    <property type="term" value="F:DNA-binding transcription factor activity"/>
    <property type="evidence" value="ECO:0007669"/>
    <property type="project" value="InterPro"/>
</dbReference>
<evidence type="ECO:0000256" key="6">
    <source>
        <dbReference type="SAM" id="MobiDB-lite"/>
    </source>
</evidence>
<evidence type="ECO:0000259" key="7">
    <source>
        <dbReference type="PROSITE" id="PS51032"/>
    </source>
</evidence>
<dbReference type="GO" id="GO:0005634">
    <property type="term" value="C:nucleus"/>
    <property type="evidence" value="ECO:0007669"/>
    <property type="project" value="UniProtKB-SubCell"/>
</dbReference>
<dbReference type="Pfam" id="PF00847">
    <property type="entry name" value="AP2"/>
    <property type="match status" value="1"/>
</dbReference>
<dbReference type="PANTHER" id="PTHR32467:SF239">
    <property type="entry name" value="AP2_ERF DOMAIN-CONTAINING PROTEIN"/>
    <property type="match status" value="1"/>
</dbReference>
<dbReference type="GeneID" id="103484879"/>
<protein>
    <submittedName>
        <fullName evidence="9">AP2-like ethylene-responsive transcription factor ANT isoform X1</fullName>
    </submittedName>
</protein>
<name>A0A1S3B152_CUCME</name>
<dbReference type="InterPro" id="IPR016177">
    <property type="entry name" value="DNA-bd_dom_sf"/>
</dbReference>
<dbReference type="eggNOG" id="ENOG502QQ82">
    <property type="taxonomic scope" value="Eukaryota"/>
</dbReference>
<dbReference type="AlphaFoldDB" id="A0A1S3B152"/>
<sequence>MNNVNGNNCNWLGFSVSPNVNMELSSSAATSVSPSIPANLFHSPSQFNYGICYGVDGEHGGFYSPLSAMPLKSDGSICSMEALSRQHPQVVSSTTPKLEDFFGGATMGSHHYESNDREAMALSLDSIFCHQNPTHEPNNQSFAHFSSLRSRELMLQDSKVILPDGCNLQQQQHPAVAQSDISGMKNWAVPRNYAATNNGSFEQKMVSCMSENGGESGSINAMAYGDLQSLSLSMTMSPSSQSSCVTATQHVSPAMTDCSAMDTKKRGHEKVDQKQIVHRKSLDTFGQRTSQYRGVTRHRWTGRYEAHLWDNSCKKEGQSRKGRQVYLGGYDMEEKAARAYDLAALKYWGPSTHINFPLENYQKELEEMKNMSRQEYVAHLRRRSSGFSRGASIYRGVTRSNKSQLKALHHQHGRWQARIGRVAGNKDLYLGTFSTQEEAAEAYDIAAIKFRGMNAVTNFDITRYDVERIIASSTLLSGDLAKRKQQPEFDNESLRQSPSTHNSNSEAMPLPSQSSSQSESDWKMALYQSSQQLIPKPRMLSAINDDGSQLGVEDSARMGAHFSNASSMVTSCSLSSSREESPDKTSLSMVFGMPQSTSKPFATSANNMNTSWIASAQQIRAANCMSQLPVFAAWTDT</sequence>
<evidence type="ECO:0000256" key="3">
    <source>
        <dbReference type="ARBA" id="ARBA00023125"/>
    </source>
</evidence>
<dbReference type="InterPro" id="IPR001471">
    <property type="entry name" value="AP2/ERF_dom"/>
</dbReference>
<feature type="domain" description="AP2/ERF" evidence="7">
    <location>
        <begin position="393"/>
        <end position="460"/>
    </location>
</feature>
<dbReference type="PROSITE" id="PS51032">
    <property type="entry name" value="AP2_ERF"/>
    <property type="match status" value="2"/>
</dbReference>
<dbReference type="Gene3D" id="3.30.730.10">
    <property type="entry name" value="AP2/ERF domain"/>
    <property type="match status" value="2"/>
</dbReference>
<keyword evidence="2" id="KW-0805">Transcription regulation</keyword>
<evidence type="ECO:0000256" key="1">
    <source>
        <dbReference type="ARBA" id="ARBA00004123"/>
    </source>
</evidence>
<keyword evidence="5" id="KW-0539">Nucleus</keyword>
<dbReference type="SUPFAM" id="SSF54171">
    <property type="entry name" value="DNA-binding domain"/>
    <property type="match status" value="2"/>
</dbReference>
<dbReference type="InterPro" id="IPR036955">
    <property type="entry name" value="AP2/ERF_dom_sf"/>
</dbReference>
<feature type="region of interest" description="Disordered" evidence="6">
    <location>
        <begin position="481"/>
        <end position="521"/>
    </location>
</feature>
<dbReference type="SMART" id="SM00380">
    <property type="entry name" value="AP2"/>
    <property type="match status" value="2"/>
</dbReference>
<dbReference type="PANTHER" id="PTHR32467">
    <property type="entry name" value="AP2-LIKE ETHYLENE-RESPONSIVE TRANSCRIPTION FACTOR"/>
    <property type="match status" value="1"/>
</dbReference>
<dbReference type="CDD" id="cd00018">
    <property type="entry name" value="AP2"/>
    <property type="match status" value="2"/>
</dbReference>
<feature type="domain" description="AP2/ERF" evidence="7">
    <location>
        <begin position="291"/>
        <end position="357"/>
    </location>
</feature>
<reference evidence="9" key="1">
    <citation type="submission" date="2025-08" db="UniProtKB">
        <authorList>
            <consortium name="RefSeq"/>
        </authorList>
    </citation>
    <scope>IDENTIFICATION</scope>
    <source>
        <tissue evidence="9">Stem</tissue>
    </source>
</reference>
<accession>A0A1S3B152</accession>
<keyword evidence="3" id="KW-0238">DNA-binding</keyword>
<dbReference type="KEGG" id="cmo:103484879"/>
<proteinExistence type="predicted"/>
<dbReference type="InParanoid" id="A0A1S3B152"/>
<feature type="compositionally biased region" description="Polar residues" evidence="6">
    <location>
        <begin position="494"/>
        <end position="506"/>
    </location>
</feature>
<evidence type="ECO:0000313" key="8">
    <source>
        <dbReference type="Proteomes" id="UP001652600"/>
    </source>
</evidence>
<dbReference type="RefSeq" id="XP_008440434.2">
    <property type="nucleotide sequence ID" value="XM_008442212.3"/>
</dbReference>
<keyword evidence="4" id="KW-0804">Transcription</keyword>
<evidence type="ECO:0000256" key="4">
    <source>
        <dbReference type="ARBA" id="ARBA00023163"/>
    </source>
</evidence>
<evidence type="ECO:0000256" key="5">
    <source>
        <dbReference type="ARBA" id="ARBA00023242"/>
    </source>
</evidence>
<dbReference type="Proteomes" id="UP001652600">
    <property type="component" value="Chromosome 8"/>
</dbReference>
<evidence type="ECO:0000256" key="2">
    <source>
        <dbReference type="ARBA" id="ARBA00023015"/>
    </source>
</evidence>
<keyword evidence="8" id="KW-1185">Reference proteome</keyword>
<dbReference type="SMR" id="A0A1S3B152"/>
<organism evidence="8 9">
    <name type="scientific">Cucumis melo</name>
    <name type="common">Muskmelon</name>
    <dbReference type="NCBI Taxonomy" id="3656"/>
    <lineage>
        <taxon>Eukaryota</taxon>
        <taxon>Viridiplantae</taxon>
        <taxon>Streptophyta</taxon>
        <taxon>Embryophyta</taxon>
        <taxon>Tracheophyta</taxon>
        <taxon>Spermatophyta</taxon>
        <taxon>Magnoliopsida</taxon>
        <taxon>eudicotyledons</taxon>
        <taxon>Gunneridae</taxon>
        <taxon>Pentapetalae</taxon>
        <taxon>rosids</taxon>
        <taxon>fabids</taxon>
        <taxon>Cucurbitales</taxon>
        <taxon>Cucurbitaceae</taxon>
        <taxon>Benincaseae</taxon>
        <taxon>Cucumis</taxon>
    </lineage>
</organism>
<dbReference type="PRINTS" id="PR00367">
    <property type="entry name" value="ETHRSPELEMNT"/>
</dbReference>
<gene>
    <name evidence="9" type="primary">LOC103484879</name>
</gene>
<comment type="subcellular location">
    <subcellularLocation>
        <location evidence="1">Nucleus</location>
    </subcellularLocation>
</comment>